<dbReference type="PANTHER" id="PTHR42973">
    <property type="entry name" value="BINDING OXIDOREDUCTASE, PUTATIVE (AFU_ORTHOLOGUE AFUA_1G17690)-RELATED"/>
    <property type="match status" value="1"/>
</dbReference>
<organism evidence="8">
    <name type="scientific">Chromera velia CCMP2878</name>
    <dbReference type="NCBI Taxonomy" id="1169474"/>
    <lineage>
        <taxon>Eukaryota</taxon>
        <taxon>Sar</taxon>
        <taxon>Alveolata</taxon>
        <taxon>Colpodellida</taxon>
        <taxon>Chromeraceae</taxon>
        <taxon>Chromera</taxon>
    </lineage>
</organism>
<dbReference type="VEuPathDB" id="CryptoDB:Cvel_23693"/>
<dbReference type="GO" id="GO:0071949">
    <property type="term" value="F:FAD binding"/>
    <property type="evidence" value="ECO:0007669"/>
    <property type="project" value="InterPro"/>
</dbReference>
<keyword evidence="5" id="KW-0560">Oxidoreductase</keyword>
<dbReference type="InterPro" id="IPR050416">
    <property type="entry name" value="FAD-linked_Oxidoreductase"/>
</dbReference>
<evidence type="ECO:0000256" key="4">
    <source>
        <dbReference type="ARBA" id="ARBA00022827"/>
    </source>
</evidence>
<comment type="similarity">
    <text evidence="2">Belongs to the oxygen-dependent FAD-linked oxidoreductase family.</text>
</comment>
<evidence type="ECO:0000313" key="8">
    <source>
        <dbReference type="EMBL" id="CEM35391.1"/>
    </source>
</evidence>
<dbReference type="InterPro" id="IPR006094">
    <property type="entry name" value="Oxid_FAD_bind_N"/>
</dbReference>
<dbReference type="Gene3D" id="3.30.465.10">
    <property type="match status" value="1"/>
</dbReference>
<dbReference type="InterPro" id="IPR016166">
    <property type="entry name" value="FAD-bd_PCMH"/>
</dbReference>
<protein>
    <recommendedName>
        <fullName evidence="7">FAD-binding PCMH-type domain-containing protein</fullName>
    </recommendedName>
</protein>
<dbReference type="PROSITE" id="PS51387">
    <property type="entry name" value="FAD_PCMH"/>
    <property type="match status" value="1"/>
</dbReference>
<accession>A0A0G4GX18</accession>
<keyword evidence="3" id="KW-0285">Flavoprotein</keyword>
<sequence length="680" mass="74321">MKLFIFLPLTALLWGGVSGNDCDLSGGECCSATALFDSGATVVVRGDEDFEEAAKQHGSLAVAIKDHIEPGAIVFVNSVAQVQSVVEYAHNCPDVRLVVRSGGHQYSGLSSCGEANCVQLDLSGLDSVKVDKKTSPPTVTVGVGATLGPVYETLQKEGVAILGGTCKQVGVGGNFQSSAHSWFTRSLGSGMDYIISFDIVLADGSLRTVSKTTDADLFWAVRGGSPGAFGVVTTFTLEGVEDKSVPFSVLSVNYFKYSKETLESLAKTFSLLYTKNFWAERGDATGALLVSTVDRISTPGIKEWFSAKKMVKYVLVVFVWTGGDSGSLFLSEFFKEILQPLQTGRLWQDDLEKPILSANVPLPASTILSALSVDWTNAHHGYAHSMAKNGVPDSAWETWAAGVDSLIKEGYTDVINQILTTAGRLLFNDPDSAHTAHPWRDTQLFWDTWTRSLPKDETDALVAQAQAKAEALHGQVSALLSPEDRTKRWIPYTFGNVSIEENFEDFYPQAIYDRLRQVKTTYDPSDVFSTPFTIKPLTAIERNPQGTNPLENWTSVKGEPKVVFRLREEAKKEKQTGTGSVGLDYPDSKLFEEPVAKEALDKLLLSSSLFEFQGGEKEGQLSGLLSFFQKGGGLEGMFNFKEWTAVEEAKKDDSVEKEERTPSLFGGSWKLDLGLRRFGW</sequence>
<gene>
    <name evidence="8" type="ORF">Cvel_23693</name>
</gene>
<name>A0A0G4GX18_9ALVE</name>
<dbReference type="PANTHER" id="PTHR42973:SF39">
    <property type="entry name" value="FAD-BINDING PCMH-TYPE DOMAIN-CONTAINING PROTEIN"/>
    <property type="match status" value="1"/>
</dbReference>
<keyword evidence="6" id="KW-0732">Signal</keyword>
<evidence type="ECO:0000256" key="2">
    <source>
        <dbReference type="ARBA" id="ARBA00005466"/>
    </source>
</evidence>
<feature type="domain" description="FAD-binding PCMH-type" evidence="7">
    <location>
        <begin position="66"/>
        <end position="242"/>
    </location>
</feature>
<dbReference type="Pfam" id="PF08031">
    <property type="entry name" value="BBE"/>
    <property type="match status" value="1"/>
</dbReference>
<evidence type="ECO:0000259" key="7">
    <source>
        <dbReference type="PROSITE" id="PS51387"/>
    </source>
</evidence>
<dbReference type="InterPro" id="IPR016169">
    <property type="entry name" value="FAD-bd_PCMH_sub2"/>
</dbReference>
<dbReference type="GO" id="GO:0016491">
    <property type="term" value="F:oxidoreductase activity"/>
    <property type="evidence" value="ECO:0007669"/>
    <property type="project" value="UniProtKB-KW"/>
</dbReference>
<feature type="signal peptide" evidence="6">
    <location>
        <begin position="1"/>
        <end position="19"/>
    </location>
</feature>
<evidence type="ECO:0000256" key="1">
    <source>
        <dbReference type="ARBA" id="ARBA00001974"/>
    </source>
</evidence>
<evidence type="ECO:0000256" key="5">
    <source>
        <dbReference type="ARBA" id="ARBA00023002"/>
    </source>
</evidence>
<dbReference type="EMBL" id="CDMZ01001627">
    <property type="protein sequence ID" value="CEM35391.1"/>
    <property type="molecule type" value="Genomic_DNA"/>
</dbReference>
<dbReference type="InterPro" id="IPR036318">
    <property type="entry name" value="FAD-bd_PCMH-like_sf"/>
</dbReference>
<evidence type="ECO:0000256" key="6">
    <source>
        <dbReference type="SAM" id="SignalP"/>
    </source>
</evidence>
<comment type="cofactor">
    <cofactor evidence="1">
        <name>FAD</name>
        <dbReference type="ChEBI" id="CHEBI:57692"/>
    </cofactor>
</comment>
<feature type="chain" id="PRO_5005190772" description="FAD-binding PCMH-type domain-containing protein" evidence="6">
    <location>
        <begin position="20"/>
        <end position="680"/>
    </location>
</feature>
<dbReference type="Pfam" id="PF01565">
    <property type="entry name" value="FAD_binding_4"/>
    <property type="match status" value="1"/>
</dbReference>
<dbReference type="InterPro" id="IPR012951">
    <property type="entry name" value="BBE"/>
</dbReference>
<proteinExistence type="inferred from homology"/>
<keyword evidence="4" id="KW-0274">FAD</keyword>
<reference evidence="8" key="1">
    <citation type="submission" date="2014-11" db="EMBL/GenBank/DDBJ databases">
        <authorList>
            <person name="Otto D Thomas"/>
            <person name="Naeem Raeece"/>
        </authorList>
    </citation>
    <scope>NUCLEOTIDE SEQUENCE</scope>
</reference>
<evidence type="ECO:0000256" key="3">
    <source>
        <dbReference type="ARBA" id="ARBA00022630"/>
    </source>
</evidence>
<dbReference type="SUPFAM" id="SSF56176">
    <property type="entry name" value="FAD-binding/transporter-associated domain-like"/>
    <property type="match status" value="1"/>
</dbReference>
<dbReference type="Gene3D" id="3.40.462.20">
    <property type="match status" value="1"/>
</dbReference>
<dbReference type="AlphaFoldDB" id="A0A0G4GX18"/>